<evidence type="ECO:0000313" key="3">
    <source>
        <dbReference type="Proteomes" id="UP001354931"/>
    </source>
</evidence>
<evidence type="ECO:0000256" key="1">
    <source>
        <dbReference type="SAM" id="MobiDB-lite"/>
    </source>
</evidence>
<proteinExistence type="predicted"/>
<keyword evidence="3" id="KW-1185">Reference proteome</keyword>
<name>A0ABU6FHP3_9ACTN</name>
<organism evidence="2 3">
    <name type="scientific">Streptomyces endophyticus</name>
    <dbReference type="NCBI Taxonomy" id="714166"/>
    <lineage>
        <taxon>Bacteria</taxon>
        <taxon>Bacillati</taxon>
        <taxon>Actinomycetota</taxon>
        <taxon>Actinomycetes</taxon>
        <taxon>Kitasatosporales</taxon>
        <taxon>Streptomycetaceae</taxon>
        <taxon>Streptomyces</taxon>
    </lineage>
</organism>
<reference evidence="2 3" key="1">
    <citation type="submission" date="2022-10" db="EMBL/GenBank/DDBJ databases">
        <authorList>
            <person name="Xie J."/>
            <person name="Shen N."/>
        </authorList>
    </citation>
    <scope>NUCLEOTIDE SEQUENCE [LARGE SCALE GENOMIC DNA]</scope>
    <source>
        <strain evidence="2 3">YIM65594</strain>
    </source>
</reference>
<accession>A0ABU6FHP3</accession>
<gene>
    <name evidence="2" type="ORF">OKJ99_39395</name>
</gene>
<dbReference type="Proteomes" id="UP001354931">
    <property type="component" value="Unassembled WGS sequence"/>
</dbReference>
<comment type="caution">
    <text evidence="2">The sequence shown here is derived from an EMBL/GenBank/DDBJ whole genome shotgun (WGS) entry which is preliminary data.</text>
</comment>
<protein>
    <submittedName>
        <fullName evidence="2">Uncharacterized protein</fullName>
    </submittedName>
</protein>
<feature type="compositionally biased region" description="Low complexity" evidence="1">
    <location>
        <begin position="30"/>
        <end position="46"/>
    </location>
</feature>
<dbReference type="EMBL" id="JAOZYC010000196">
    <property type="protein sequence ID" value="MEB8343570.1"/>
    <property type="molecule type" value="Genomic_DNA"/>
</dbReference>
<dbReference type="RefSeq" id="WP_326023433.1">
    <property type="nucleotide sequence ID" value="NZ_JAOZYC010000196.1"/>
</dbReference>
<feature type="region of interest" description="Disordered" evidence="1">
    <location>
        <begin position="29"/>
        <end position="53"/>
    </location>
</feature>
<sequence length="53" mass="6027">MYMRLLREKPRWFGNVVFRSAASRATTFDPQPLRPAAAGPLGAQARAVDRLRR</sequence>
<evidence type="ECO:0000313" key="2">
    <source>
        <dbReference type="EMBL" id="MEB8343570.1"/>
    </source>
</evidence>